<feature type="region of interest" description="Disordered" evidence="1">
    <location>
        <begin position="29"/>
        <end position="61"/>
    </location>
</feature>
<sequence>MARFLHGLKKDIQNIVELYRYAIMDDLKGKEKEERPRKDKSPKGSSISQGQEKERMLPSPALVSKSSNIKFFKYLGKGHITS</sequence>
<accession>A0A371GYU2</accession>
<dbReference type="AlphaFoldDB" id="A0A371GYU2"/>
<dbReference type="EMBL" id="QJKJ01004054">
    <property type="protein sequence ID" value="RDX95730.1"/>
    <property type="molecule type" value="Genomic_DNA"/>
</dbReference>
<name>A0A371GYU2_MUCPR</name>
<reference evidence="2" key="1">
    <citation type="submission" date="2018-05" db="EMBL/GenBank/DDBJ databases">
        <title>Draft genome of Mucuna pruriens seed.</title>
        <authorList>
            <person name="Nnadi N.E."/>
            <person name="Vos R."/>
            <person name="Hasami M.H."/>
            <person name="Devisetty U.K."/>
            <person name="Aguiy J.C."/>
        </authorList>
    </citation>
    <scope>NUCLEOTIDE SEQUENCE [LARGE SCALE GENOMIC DNA]</scope>
    <source>
        <strain evidence="2">JCA_2017</strain>
    </source>
</reference>
<evidence type="ECO:0000313" key="2">
    <source>
        <dbReference type="EMBL" id="RDX95730.1"/>
    </source>
</evidence>
<organism evidence="2 3">
    <name type="scientific">Mucuna pruriens</name>
    <name type="common">Velvet bean</name>
    <name type="synonym">Dolichos pruriens</name>
    <dbReference type="NCBI Taxonomy" id="157652"/>
    <lineage>
        <taxon>Eukaryota</taxon>
        <taxon>Viridiplantae</taxon>
        <taxon>Streptophyta</taxon>
        <taxon>Embryophyta</taxon>
        <taxon>Tracheophyta</taxon>
        <taxon>Spermatophyta</taxon>
        <taxon>Magnoliopsida</taxon>
        <taxon>eudicotyledons</taxon>
        <taxon>Gunneridae</taxon>
        <taxon>Pentapetalae</taxon>
        <taxon>rosids</taxon>
        <taxon>fabids</taxon>
        <taxon>Fabales</taxon>
        <taxon>Fabaceae</taxon>
        <taxon>Papilionoideae</taxon>
        <taxon>50 kb inversion clade</taxon>
        <taxon>NPAAA clade</taxon>
        <taxon>indigoferoid/millettioid clade</taxon>
        <taxon>Phaseoleae</taxon>
        <taxon>Mucuna</taxon>
    </lineage>
</organism>
<protein>
    <submittedName>
        <fullName evidence="2">Uncharacterized protein</fullName>
    </submittedName>
</protein>
<dbReference type="Proteomes" id="UP000257109">
    <property type="component" value="Unassembled WGS sequence"/>
</dbReference>
<feature type="non-terminal residue" evidence="2">
    <location>
        <position position="1"/>
    </location>
</feature>
<evidence type="ECO:0000256" key="1">
    <source>
        <dbReference type="SAM" id="MobiDB-lite"/>
    </source>
</evidence>
<comment type="caution">
    <text evidence="2">The sequence shown here is derived from an EMBL/GenBank/DDBJ whole genome shotgun (WGS) entry which is preliminary data.</text>
</comment>
<feature type="compositionally biased region" description="Basic and acidic residues" evidence="1">
    <location>
        <begin position="29"/>
        <end position="42"/>
    </location>
</feature>
<evidence type="ECO:0000313" key="3">
    <source>
        <dbReference type="Proteomes" id="UP000257109"/>
    </source>
</evidence>
<gene>
    <name evidence="2" type="ORF">CR513_21698</name>
</gene>
<proteinExistence type="predicted"/>
<dbReference type="OrthoDB" id="1194186at2759"/>
<keyword evidence="3" id="KW-1185">Reference proteome</keyword>